<dbReference type="InterPro" id="IPR001128">
    <property type="entry name" value="Cyt_P450"/>
</dbReference>
<dbReference type="GO" id="GO:0005506">
    <property type="term" value="F:iron ion binding"/>
    <property type="evidence" value="ECO:0007669"/>
    <property type="project" value="InterPro"/>
</dbReference>
<keyword evidence="4 8" id="KW-0560">Oxidoreductase</keyword>
<dbReference type="PRINTS" id="PR00385">
    <property type="entry name" value="P450"/>
</dbReference>
<dbReference type="GO" id="GO:0016125">
    <property type="term" value="P:sterol metabolic process"/>
    <property type="evidence" value="ECO:0007669"/>
    <property type="project" value="TreeGrafter"/>
</dbReference>
<evidence type="ECO:0000256" key="2">
    <source>
        <dbReference type="ARBA" id="ARBA00010617"/>
    </source>
</evidence>
<dbReference type="GO" id="GO:0004497">
    <property type="term" value="F:monooxygenase activity"/>
    <property type="evidence" value="ECO:0007669"/>
    <property type="project" value="UniProtKB-KW"/>
</dbReference>
<evidence type="ECO:0000313" key="9">
    <source>
        <dbReference type="EMBL" id="ORY24797.1"/>
    </source>
</evidence>
<evidence type="ECO:0000256" key="5">
    <source>
        <dbReference type="ARBA" id="ARBA00023004"/>
    </source>
</evidence>
<comment type="cofactor">
    <cofactor evidence="1 7">
        <name>heme</name>
        <dbReference type="ChEBI" id="CHEBI:30413"/>
    </cofactor>
</comment>
<sequence length="535" mass="60151">MNKFGASHTILRPTSVDLTTSKAWGLDGLSKAKFTFDGKTTAATVLTLIISLLIIEQIVYRTKKSYLPGDKWTIPIIGKFADSLNPTLSNYKSQWNSGPLSAVSVFNIFIVIGSSNEMARKILNSPNHAEPCLVQSAPKVLLPENWVFLHGKPHADYRKALNVLFTKQALSTYLPIQEKIYREYFQKWMNDPAPHKPYMMEMRDLNMETSLSVFIGPYVTEEQKKEINVKYWLITLSLELVNFPFAFPGTKIYNAIQARKLVMRYLTSASAQSKKRMADPSNEPECLLDHWTRAMVQSRAGGNVDGDGEQARLLSREYSDHEIGMVVLSFLFASQDAMSSAIVYAFQLAADNPDKLAKIREEQYRIRGNDLSAPLTLDLLDDMVYTRATIKEVLRLYPPVIMVPYTAKKPFPVSPDYTVPKGSMIIPAFWNSLHDETVYPEPDSFQPERWLPQPDGSEPLADGSPQNYLVWGSGPHKCIGGQYASMHLAAALGTASVLMDWDHERTALSDEVKVIAAIFPKDEFRVKFTPRAPPA</sequence>
<dbReference type="EMBL" id="MCFC01000064">
    <property type="protein sequence ID" value="ORY24797.1"/>
    <property type="molecule type" value="Genomic_DNA"/>
</dbReference>
<evidence type="ECO:0000256" key="4">
    <source>
        <dbReference type="ARBA" id="ARBA00023002"/>
    </source>
</evidence>
<keyword evidence="8" id="KW-0503">Monooxygenase</keyword>
<dbReference type="FunCoup" id="A0A1Y2ARE9">
    <property type="interactions" value="310"/>
</dbReference>
<dbReference type="Gene3D" id="1.10.630.10">
    <property type="entry name" value="Cytochrome P450"/>
    <property type="match status" value="1"/>
</dbReference>
<evidence type="ECO:0000256" key="3">
    <source>
        <dbReference type="ARBA" id="ARBA00022723"/>
    </source>
</evidence>
<dbReference type="FunFam" id="1.10.630.10:FF:000021">
    <property type="entry name" value="Cytochrome P450 61"/>
    <property type="match status" value="1"/>
</dbReference>
<keyword evidence="3 7" id="KW-0479">Metal-binding</keyword>
<protein>
    <recommendedName>
        <fullName evidence="6">sterol 22-desaturase</fullName>
        <ecNumber evidence="6">1.14.19.41</ecNumber>
    </recommendedName>
</protein>
<gene>
    <name evidence="9" type="ORF">BCR39DRAFT_566522</name>
</gene>
<proteinExistence type="inferred from homology"/>
<dbReference type="Proteomes" id="UP000193986">
    <property type="component" value="Unassembled WGS sequence"/>
</dbReference>
<evidence type="ECO:0000256" key="1">
    <source>
        <dbReference type="ARBA" id="ARBA00001971"/>
    </source>
</evidence>
<evidence type="ECO:0000313" key="10">
    <source>
        <dbReference type="Proteomes" id="UP000193986"/>
    </source>
</evidence>
<comment type="similarity">
    <text evidence="2 8">Belongs to the cytochrome P450 family.</text>
</comment>
<keyword evidence="7 8" id="KW-0349">Heme</keyword>
<dbReference type="Pfam" id="PF00067">
    <property type="entry name" value="p450"/>
    <property type="match status" value="1"/>
</dbReference>
<reference evidence="9 10" key="1">
    <citation type="submission" date="2016-07" db="EMBL/GenBank/DDBJ databases">
        <title>Pervasive Adenine N6-methylation of Active Genes in Fungi.</title>
        <authorList>
            <consortium name="DOE Joint Genome Institute"/>
            <person name="Mondo S.J."/>
            <person name="Dannebaum R.O."/>
            <person name="Kuo R.C."/>
            <person name="Labutti K."/>
            <person name="Haridas S."/>
            <person name="Kuo A."/>
            <person name="Salamov A."/>
            <person name="Ahrendt S.R."/>
            <person name="Lipzen A."/>
            <person name="Sullivan W."/>
            <person name="Andreopoulos W.B."/>
            <person name="Clum A."/>
            <person name="Lindquist E."/>
            <person name="Daum C."/>
            <person name="Ramamoorthy G.K."/>
            <person name="Gryganskyi A."/>
            <person name="Culley D."/>
            <person name="Magnuson J.K."/>
            <person name="James T.Y."/>
            <person name="O'Malley M.A."/>
            <person name="Stajich J.E."/>
            <person name="Spatafora J.W."/>
            <person name="Visel A."/>
            <person name="Grigoriev I.V."/>
        </authorList>
    </citation>
    <scope>NUCLEOTIDE SEQUENCE [LARGE SCALE GENOMIC DNA]</scope>
    <source>
        <strain evidence="9 10">68-887.2</strain>
    </source>
</reference>
<dbReference type="AlphaFoldDB" id="A0A1Y2ARE9"/>
<dbReference type="InParanoid" id="A0A1Y2ARE9"/>
<keyword evidence="5 7" id="KW-0408">Iron</keyword>
<organism evidence="9 10">
    <name type="scientific">Naematelia encephala</name>
    <dbReference type="NCBI Taxonomy" id="71784"/>
    <lineage>
        <taxon>Eukaryota</taxon>
        <taxon>Fungi</taxon>
        <taxon>Dikarya</taxon>
        <taxon>Basidiomycota</taxon>
        <taxon>Agaricomycotina</taxon>
        <taxon>Tremellomycetes</taxon>
        <taxon>Tremellales</taxon>
        <taxon>Naemateliaceae</taxon>
        <taxon>Naematelia</taxon>
    </lineage>
</organism>
<dbReference type="PROSITE" id="PS00086">
    <property type="entry name" value="CYTOCHROME_P450"/>
    <property type="match status" value="1"/>
</dbReference>
<dbReference type="PRINTS" id="PR00465">
    <property type="entry name" value="EP450IV"/>
</dbReference>
<keyword evidence="10" id="KW-1185">Reference proteome</keyword>
<dbReference type="InterPro" id="IPR036396">
    <property type="entry name" value="Cyt_P450_sf"/>
</dbReference>
<name>A0A1Y2ARE9_9TREE</name>
<dbReference type="GO" id="GO:0020037">
    <property type="term" value="F:heme binding"/>
    <property type="evidence" value="ECO:0007669"/>
    <property type="project" value="InterPro"/>
</dbReference>
<accession>A0A1Y2ARE9</accession>
<feature type="binding site" description="axial binding residue" evidence="7">
    <location>
        <position position="478"/>
    </location>
    <ligand>
        <name>heme</name>
        <dbReference type="ChEBI" id="CHEBI:30413"/>
    </ligand>
    <ligandPart>
        <name>Fe</name>
        <dbReference type="ChEBI" id="CHEBI:18248"/>
    </ligandPart>
</feature>
<dbReference type="STRING" id="71784.A0A1Y2ARE9"/>
<evidence type="ECO:0000256" key="7">
    <source>
        <dbReference type="PIRSR" id="PIRSR602403-1"/>
    </source>
</evidence>
<dbReference type="InterPro" id="IPR017972">
    <property type="entry name" value="Cyt_P450_CS"/>
</dbReference>
<dbReference type="SUPFAM" id="SSF48264">
    <property type="entry name" value="Cytochrome P450"/>
    <property type="match status" value="1"/>
</dbReference>
<evidence type="ECO:0000256" key="8">
    <source>
        <dbReference type="RuleBase" id="RU000461"/>
    </source>
</evidence>
<dbReference type="PANTHER" id="PTHR24286">
    <property type="entry name" value="CYTOCHROME P450 26"/>
    <property type="match status" value="1"/>
</dbReference>
<dbReference type="EC" id="1.14.19.41" evidence="6"/>
<dbReference type="GO" id="GO:0000249">
    <property type="term" value="F:C-22 sterol desaturase (NADPH) activity"/>
    <property type="evidence" value="ECO:0007669"/>
    <property type="project" value="UniProtKB-EC"/>
</dbReference>
<dbReference type="InterPro" id="IPR002403">
    <property type="entry name" value="Cyt_P450_E_grp-IV"/>
</dbReference>
<dbReference type="OrthoDB" id="1372046at2759"/>
<dbReference type="CDD" id="cd11082">
    <property type="entry name" value="CYP61_CYP710"/>
    <property type="match status" value="1"/>
</dbReference>
<comment type="caution">
    <text evidence="9">The sequence shown here is derived from an EMBL/GenBank/DDBJ whole genome shotgun (WGS) entry which is preliminary data.</text>
</comment>
<evidence type="ECO:0000256" key="6">
    <source>
        <dbReference type="ARBA" id="ARBA00039038"/>
    </source>
</evidence>
<dbReference type="PANTHER" id="PTHR24286:SF228">
    <property type="entry name" value="C-22 STEROL DESATURASE ERG5"/>
    <property type="match status" value="1"/>
</dbReference>